<comment type="caution">
    <text evidence="2">The sequence shown here is derived from an EMBL/GenBank/DDBJ whole genome shotgun (WGS) entry which is preliminary data.</text>
</comment>
<dbReference type="OrthoDB" id="439808at2759"/>
<evidence type="ECO:0000313" key="3">
    <source>
        <dbReference type="Proteomes" id="UP000541444"/>
    </source>
</evidence>
<gene>
    <name evidence="2" type="ORF">GIB67_012197</name>
</gene>
<dbReference type="InterPro" id="IPR012677">
    <property type="entry name" value="Nucleotide-bd_a/b_plait_sf"/>
</dbReference>
<dbReference type="Gene3D" id="3.30.70.330">
    <property type="match status" value="1"/>
</dbReference>
<dbReference type="PANTHER" id="PTHR11176:SF16">
    <property type="entry name" value="OS01G0876800 PROTEIN"/>
    <property type="match status" value="1"/>
</dbReference>
<dbReference type="InterPro" id="IPR035979">
    <property type="entry name" value="RBD_domain_sf"/>
</dbReference>
<name>A0A7J7LG68_9MAGN</name>
<dbReference type="EMBL" id="JACGCM010002319">
    <property type="protein sequence ID" value="KAF6141529.1"/>
    <property type="molecule type" value="Genomic_DNA"/>
</dbReference>
<accession>A0A7J7LG68</accession>
<dbReference type="SUPFAM" id="SSF54928">
    <property type="entry name" value="RNA-binding domain, RBD"/>
    <property type="match status" value="1"/>
</dbReference>
<dbReference type="PANTHER" id="PTHR11176">
    <property type="entry name" value="BOULE-RELATED"/>
    <property type="match status" value="1"/>
</dbReference>
<reference evidence="2 3" key="1">
    <citation type="journal article" date="2020" name="IScience">
        <title>Genome Sequencing of the Endangered Kingdonia uniflora (Circaeasteraceae, Ranunculales) Reveals Potential Mechanisms of Evolutionary Specialization.</title>
        <authorList>
            <person name="Sun Y."/>
            <person name="Deng T."/>
            <person name="Zhang A."/>
            <person name="Moore M.J."/>
            <person name="Landis J.B."/>
            <person name="Lin N."/>
            <person name="Zhang H."/>
            <person name="Zhang X."/>
            <person name="Huang J."/>
            <person name="Zhang X."/>
            <person name="Sun H."/>
            <person name="Wang H."/>
        </authorList>
    </citation>
    <scope>NUCLEOTIDE SEQUENCE [LARGE SCALE GENOMIC DNA]</scope>
    <source>
        <strain evidence="2">TB1705</strain>
        <tissue evidence="2">Leaf</tissue>
    </source>
</reference>
<keyword evidence="1" id="KW-0694">RNA-binding</keyword>
<evidence type="ECO:0008006" key="4">
    <source>
        <dbReference type="Google" id="ProtNLM"/>
    </source>
</evidence>
<protein>
    <recommendedName>
        <fullName evidence="4">RRM domain-containing protein</fullName>
    </recommendedName>
</protein>
<proteinExistence type="predicted"/>
<organism evidence="2 3">
    <name type="scientific">Kingdonia uniflora</name>
    <dbReference type="NCBI Taxonomy" id="39325"/>
    <lineage>
        <taxon>Eukaryota</taxon>
        <taxon>Viridiplantae</taxon>
        <taxon>Streptophyta</taxon>
        <taxon>Embryophyta</taxon>
        <taxon>Tracheophyta</taxon>
        <taxon>Spermatophyta</taxon>
        <taxon>Magnoliopsida</taxon>
        <taxon>Ranunculales</taxon>
        <taxon>Circaeasteraceae</taxon>
        <taxon>Kingdonia</taxon>
    </lineage>
</organism>
<dbReference type="AlphaFoldDB" id="A0A7J7LG68"/>
<evidence type="ECO:0000256" key="1">
    <source>
        <dbReference type="ARBA" id="ARBA00022884"/>
    </source>
</evidence>
<dbReference type="GO" id="GO:0003723">
    <property type="term" value="F:RNA binding"/>
    <property type="evidence" value="ECO:0007669"/>
    <property type="project" value="UniProtKB-KW"/>
</dbReference>
<sequence length="205" mass="22260">MRKYFEQFGQILEAVVITDKNTGRSKAMDLYVSISLSYIHLWVTFQEADAAMKACVDAAPVIDGRRANCNLASLGVQRSRPSTPKHGGGGSRNFRAMNSFNNVGAGAGLQSGVATTAGATAFASVATSQLIMASKQEFLLQHIMFMGTLLTPRISLTLRVTTQFYGGQYPMCFTLQQYNNVSDLAILHPPTPHQTHSTLQPINSI</sequence>
<keyword evidence="3" id="KW-1185">Reference proteome</keyword>
<dbReference type="Proteomes" id="UP000541444">
    <property type="component" value="Unassembled WGS sequence"/>
</dbReference>
<evidence type="ECO:0000313" key="2">
    <source>
        <dbReference type="EMBL" id="KAF6141529.1"/>
    </source>
</evidence>